<evidence type="ECO:0000256" key="3">
    <source>
        <dbReference type="ARBA" id="ARBA00022833"/>
    </source>
</evidence>
<evidence type="ECO:0000313" key="5">
    <source>
        <dbReference type="EnsemblMetazoa" id="RPRC014315.P116"/>
    </source>
</evidence>
<name>A0ABL0EG27_RHOPR</name>
<dbReference type="SUPFAM" id="SSF90209">
    <property type="entry name" value="Ran binding protein zinc finger-like"/>
    <property type="match status" value="1"/>
</dbReference>
<dbReference type="SMART" id="SM00547">
    <property type="entry name" value="ZnF_RBZ"/>
    <property type="match status" value="2"/>
</dbReference>
<keyword evidence="2" id="KW-0863">Zinc-finger</keyword>
<organism evidence="5 6">
    <name type="scientific">Rhodnius prolixus</name>
    <name type="common">Triatomid bug</name>
    <dbReference type="NCBI Taxonomy" id="13249"/>
    <lineage>
        <taxon>Eukaryota</taxon>
        <taxon>Metazoa</taxon>
        <taxon>Ecdysozoa</taxon>
        <taxon>Arthropoda</taxon>
        <taxon>Hexapoda</taxon>
        <taxon>Insecta</taxon>
        <taxon>Pterygota</taxon>
        <taxon>Neoptera</taxon>
        <taxon>Paraneoptera</taxon>
        <taxon>Hemiptera</taxon>
        <taxon>Heteroptera</taxon>
        <taxon>Panheteroptera</taxon>
        <taxon>Cimicomorpha</taxon>
        <taxon>Reduviidae</taxon>
        <taxon>Triatominae</taxon>
        <taxon>Rhodnius</taxon>
    </lineage>
</organism>
<feature type="domain" description="RanBP2-type" evidence="4">
    <location>
        <begin position="378"/>
        <end position="397"/>
    </location>
</feature>
<dbReference type="EnsemblMetazoa" id="RPRC014315.R116">
    <property type="protein sequence ID" value="RPRC014315.P116"/>
    <property type="gene ID" value="RPRC014315"/>
</dbReference>
<protein>
    <recommendedName>
        <fullName evidence="4">RanBP2-type domain-containing protein</fullName>
    </recommendedName>
</protein>
<keyword evidence="1" id="KW-0479">Metal-binding</keyword>
<reference evidence="5" key="1">
    <citation type="submission" date="2025-05" db="UniProtKB">
        <authorList>
            <consortium name="EnsemblMetazoa"/>
        </authorList>
    </citation>
    <scope>IDENTIFICATION</scope>
</reference>
<evidence type="ECO:0000256" key="2">
    <source>
        <dbReference type="ARBA" id="ARBA00022771"/>
    </source>
</evidence>
<dbReference type="InterPro" id="IPR036443">
    <property type="entry name" value="Znf_RanBP2_sf"/>
</dbReference>
<dbReference type="EMBL" id="ACPB03002827">
    <property type="status" value="NOT_ANNOTATED_CDS"/>
    <property type="molecule type" value="Genomic_DNA"/>
</dbReference>
<dbReference type="Gene3D" id="1.20.58.2190">
    <property type="match status" value="1"/>
</dbReference>
<dbReference type="InterPro" id="IPR001876">
    <property type="entry name" value="Znf_RanBP2"/>
</dbReference>
<dbReference type="PROSITE" id="PS01358">
    <property type="entry name" value="ZF_RANBP2_1"/>
    <property type="match status" value="1"/>
</dbReference>
<keyword evidence="3" id="KW-0862">Zinc</keyword>
<dbReference type="Proteomes" id="UP000015103">
    <property type="component" value="Unassembled WGS sequence"/>
</dbReference>
<sequence>MLELMGYRKVRDNLLVFEDPIDPDRVSGVSKDSMIASVECQIMRSIYGEVFKNKEIKWMDIFLFRENYPGSEEEAIAALSLPANPFEIEYGNPSAYFQSVYPVSQPVPYVISPHQGLLKFGLNYFQIMPQLQSDQVYHSDGYHYRQALPEYHHTRITQRGSQYVTCPTGQLIEYDTSLHQPAQSSVAIMQSHHGQVGQHHRRSSSDHAVSSSGVGDMNYVCHGRRPSHGYRTSDSSNAWGLDTEVWRTCSQEFIDREEQSNMVERNPAYFHKDINNSGNWLNRDHAQKSEVNKSCVNMDELDDTFKELWKDEMANYSDLNRQPLNNARKKKKYRDITQLYFDKETSRSKKNSRDNSYSGTLRVKLDSSAPSEEDSTKWSCQFCTFLNLPMKEVCEICGKSKVPEAEVPLASGGRQCPKCTLVNKRGALKCDVCDTSLKDSPTYI</sequence>
<proteinExistence type="predicted"/>
<dbReference type="Gene3D" id="2.30.30.380">
    <property type="entry name" value="Zn-finger domain of Sec23/24"/>
    <property type="match status" value="1"/>
</dbReference>
<evidence type="ECO:0000259" key="4">
    <source>
        <dbReference type="PROSITE" id="PS01358"/>
    </source>
</evidence>
<evidence type="ECO:0000256" key="1">
    <source>
        <dbReference type="ARBA" id="ARBA00022723"/>
    </source>
</evidence>
<keyword evidence="6" id="KW-1185">Reference proteome</keyword>
<accession>A0ABL0EG27</accession>
<evidence type="ECO:0000313" key="6">
    <source>
        <dbReference type="Proteomes" id="UP000015103"/>
    </source>
</evidence>